<keyword evidence="4 7" id="KW-0812">Transmembrane</keyword>
<feature type="transmembrane region" description="Helical" evidence="7">
    <location>
        <begin position="110"/>
        <end position="132"/>
    </location>
</feature>
<feature type="transmembrane region" description="Helical" evidence="7">
    <location>
        <begin position="44"/>
        <end position="67"/>
    </location>
</feature>
<evidence type="ECO:0000256" key="6">
    <source>
        <dbReference type="ARBA" id="ARBA00023136"/>
    </source>
</evidence>
<dbReference type="Proteomes" id="UP000885722">
    <property type="component" value="Unassembled WGS sequence"/>
</dbReference>
<sequence length="209" mass="22581">MQGIWENFLQQGITFAAIMDPVGVSAMMLGMLPHRATHTEAAGIARRSTLTILIAFAVVFLTGDMILRFFGIDQHSLKVIGGIVLLMMAIEMLGNSSSGRMLSPDNREDIAVIPLGIPIIFGAGLFTTVIIFRQQDRTVVESAVTVAAFTLNALVIYLALRYAVWIRKLLGTTGEKVITKLMGIITGAIAVQFIVSGVVVLARHVLQSL</sequence>
<accession>A0A7V2SID4</accession>
<reference evidence="8" key="1">
    <citation type="journal article" date="2020" name="mSystems">
        <title>Genome- and Community-Level Interaction Insights into Carbon Utilization and Element Cycling Functions of Hydrothermarchaeota in Hydrothermal Sediment.</title>
        <authorList>
            <person name="Zhou Z."/>
            <person name="Liu Y."/>
            <person name="Xu W."/>
            <person name="Pan J."/>
            <person name="Luo Z.H."/>
            <person name="Li M."/>
        </authorList>
    </citation>
    <scope>NUCLEOTIDE SEQUENCE [LARGE SCALE GENOMIC DNA]</scope>
    <source>
        <strain evidence="8">HyVt-513</strain>
    </source>
</reference>
<dbReference type="PANTHER" id="PTHR33508:SF1">
    <property type="entry name" value="UPF0056 MEMBRANE PROTEIN YHCE"/>
    <property type="match status" value="1"/>
</dbReference>
<evidence type="ECO:0000256" key="2">
    <source>
        <dbReference type="ARBA" id="ARBA00009784"/>
    </source>
</evidence>
<evidence type="ECO:0000256" key="4">
    <source>
        <dbReference type="ARBA" id="ARBA00022692"/>
    </source>
</evidence>
<dbReference type="InterPro" id="IPR002771">
    <property type="entry name" value="Multi_antbiot-R_MarC"/>
</dbReference>
<comment type="caution">
    <text evidence="8">The sequence shown here is derived from an EMBL/GenBank/DDBJ whole genome shotgun (WGS) entry which is preliminary data.</text>
</comment>
<evidence type="ECO:0000256" key="3">
    <source>
        <dbReference type="ARBA" id="ARBA00022475"/>
    </source>
</evidence>
<dbReference type="AlphaFoldDB" id="A0A7V2SID4"/>
<evidence type="ECO:0000256" key="7">
    <source>
        <dbReference type="RuleBase" id="RU362048"/>
    </source>
</evidence>
<name>A0A7V2SID4_9BACT</name>
<dbReference type="PANTHER" id="PTHR33508">
    <property type="entry name" value="UPF0056 MEMBRANE PROTEIN YHCE"/>
    <property type="match status" value="1"/>
</dbReference>
<dbReference type="EMBL" id="DRNO01000074">
    <property type="protein sequence ID" value="HFC03429.1"/>
    <property type="molecule type" value="Genomic_DNA"/>
</dbReference>
<proteinExistence type="inferred from homology"/>
<feature type="transmembrane region" description="Helical" evidence="7">
    <location>
        <begin position="79"/>
        <end position="98"/>
    </location>
</feature>
<dbReference type="Pfam" id="PF01914">
    <property type="entry name" value="MarC"/>
    <property type="match status" value="1"/>
</dbReference>
<comment type="similarity">
    <text evidence="2 7">Belongs to the UPF0056 (MarC) family.</text>
</comment>
<gene>
    <name evidence="8" type="ORF">ENJ74_01025</name>
</gene>
<keyword evidence="5 7" id="KW-1133">Transmembrane helix</keyword>
<evidence type="ECO:0000313" key="8">
    <source>
        <dbReference type="EMBL" id="HFC03429.1"/>
    </source>
</evidence>
<dbReference type="GO" id="GO:0005886">
    <property type="term" value="C:plasma membrane"/>
    <property type="evidence" value="ECO:0007669"/>
    <property type="project" value="UniProtKB-SubCell"/>
</dbReference>
<dbReference type="NCBIfam" id="TIGR00427">
    <property type="entry name" value="NAAT family transporter"/>
    <property type="match status" value="1"/>
</dbReference>
<feature type="transmembrane region" description="Helical" evidence="7">
    <location>
        <begin position="184"/>
        <end position="206"/>
    </location>
</feature>
<feature type="transmembrane region" description="Helical" evidence="7">
    <location>
        <begin position="144"/>
        <end position="164"/>
    </location>
</feature>
<evidence type="ECO:0000256" key="5">
    <source>
        <dbReference type="ARBA" id="ARBA00022989"/>
    </source>
</evidence>
<keyword evidence="6 7" id="KW-0472">Membrane</keyword>
<protein>
    <recommendedName>
        <fullName evidence="7">UPF0056 membrane protein</fullName>
    </recommendedName>
</protein>
<keyword evidence="3" id="KW-1003">Cell membrane</keyword>
<feature type="transmembrane region" description="Helical" evidence="7">
    <location>
        <begin position="12"/>
        <end position="32"/>
    </location>
</feature>
<comment type="subcellular location">
    <subcellularLocation>
        <location evidence="1 7">Cell membrane</location>
        <topology evidence="1 7">Multi-pass membrane protein</topology>
    </subcellularLocation>
</comment>
<evidence type="ECO:0000256" key="1">
    <source>
        <dbReference type="ARBA" id="ARBA00004651"/>
    </source>
</evidence>
<organism evidence="8">
    <name type="scientific">Nitratifractor salsuginis</name>
    <dbReference type="NCBI Taxonomy" id="269261"/>
    <lineage>
        <taxon>Bacteria</taxon>
        <taxon>Pseudomonadati</taxon>
        <taxon>Campylobacterota</taxon>
        <taxon>Epsilonproteobacteria</taxon>
        <taxon>Campylobacterales</taxon>
        <taxon>Sulfurovaceae</taxon>
        <taxon>Nitratifractor</taxon>
    </lineage>
</organism>